<dbReference type="Pfam" id="PF22939">
    <property type="entry name" value="WHD_GPIID"/>
    <property type="match status" value="1"/>
</dbReference>
<dbReference type="PANTHER" id="PTHR24166">
    <property type="entry name" value="ROLLING PEBBLES, ISOFORM B"/>
    <property type="match status" value="1"/>
</dbReference>
<dbReference type="SUPFAM" id="SSF48403">
    <property type="entry name" value="Ankyrin repeat"/>
    <property type="match status" value="2"/>
</dbReference>
<feature type="repeat" description="ANK" evidence="3">
    <location>
        <begin position="757"/>
        <end position="782"/>
    </location>
</feature>
<reference evidence="6" key="1">
    <citation type="submission" date="2023-02" db="EMBL/GenBank/DDBJ databases">
        <title>Colletotrichum kahawae CIFC_Que2 genome sequencing and assembly.</title>
        <authorList>
            <person name="Baroncelli R."/>
        </authorList>
    </citation>
    <scope>NUCLEOTIDE SEQUENCE</scope>
    <source>
        <strain evidence="6">CIFC_Que2</strain>
    </source>
</reference>
<evidence type="ECO:0000256" key="3">
    <source>
        <dbReference type="PROSITE-ProRule" id="PRU00023"/>
    </source>
</evidence>
<feature type="region of interest" description="Disordered" evidence="4">
    <location>
        <begin position="453"/>
        <end position="494"/>
    </location>
</feature>
<dbReference type="InterPro" id="IPR002110">
    <property type="entry name" value="Ankyrin_rpt"/>
</dbReference>
<evidence type="ECO:0000256" key="4">
    <source>
        <dbReference type="SAM" id="MobiDB-lite"/>
    </source>
</evidence>
<dbReference type="PROSITE" id="PS50297">
    <property type="entry name" value="ANK_REP_REGION"/>
    <property type="match status" value="4"/>
</dbReference>
<dbReference type="InterPro" id="IPR036770">
    <property type="entry name" value="Ankyrin_rpt-contain_sf"/>
</dbReference>
<feature type="compositionally biased region" description="Polar residues" evidence="4">
    <location>
        <begin position="461"/>
        <end position="483"/>
    </location>
</feature>
<protein>
    <submittedName>
        <fullName evidence="6">Ankyrin repeat protein</fullName>
    </submittedName>
</protein>
<evidence type="ECO:0000259" key="5">
    <source>
        <dbReference type="Pfam" id="PF22939"/>
    </source>
</evidence>
<accession>A0AAD9YCI8</accession>
<dbReference type="AlphaFoldDB" id="A0AAD9YCI8"/>
<comment type="caution">
    <text evidence="6">The sequence shown here is derived from an EMBL/GenBank/DDBJ whole genome shotgun (WGS) entry which is preliminary data.</text>
</comment>
<dbReference type="Proteomes" id="UP001281614">
    <property type="component" value="Unassembled WGS sequence"/>
</dbReference>
<dbReference type="InterPro" id="IPR054471">
    <property type="entry name" value="GPIID_WHD"/>
</dbReference>
<dbReference type="Gene3D" id="1.25.40.20">
    <property type="entry name" value="Ankyrin repeat-containing domain"/>
    <property type="match status" value="1"/>
</dbReference>
<dbReference type="EMBL" id="VYYT01000199">
    <property type="protein sequence ID" value="KAK2757747.1"/>
    <property type="molecule type" value="Genomic_DNA"/>
</dbReference>
<keyword evidence="1" id="KW-0677">Repeat</keyword>
<sequence length="927" mass="104382">MRALQRAFQPAGRHGKVVCIYLSHDKPYSMEEILGSIIKQVVQGDDILPRAVTDLYMACFHREAITANNNDLRLFIDHTLNGHYAVRRLLEEDPHLRDEITNLITWKCRNIFLLAKLQIRVLLPALKERSLSSADLRKELIIRLPEAPDLEAMYSTLLERIMEQRTESRDTRRAYHILAWVALSRRDLGLTELHGAMLCDPEMRDIGDPSLIDTQDTIRDICDGLVTFSRGRIHLVHYTTKEYFDRNAKTLFGDFQVHIATTCATYLSSKSLEEPILSDYWKRYSESLVEEDSPQSLDLEYEHLDQVYHYARTLLQNFPLLPYSLQHLGYHLQQNPGTPVPNTVKHVISLLGNSSKMAFMYRWLKLMNLIQPNDKRRRHALAGFGLYEIYLDPLDDLGLAEPVNIGNEATNPSGMWARMEETAELLMNEELDIYINGLIYRLGMGDVGLGEKDEEPALNGKDTNNNGEASSDPTCSAKESYSPSKEDDPSTVGDSKVEISINLELGEVRRLTTPTHIAAWYGYLPVLEDFLKRQRDVNSVDEFNRPPVVVALQQGNMDAVGVSAAGRGDAQAIARMLANEMAGAMNRRSQVGMMSLFVAVEFGSIETVMALIDGGVDINTRDFEGNTPLIRASSRCNRKMVLALLDKKADVNTRNDQGLTVWSVNLKPGNEEVLDVLAARGAADPDATDCNREPVLYCHAAGGNLLMVQFLLGRGINPSNQTRFRWAPLHWAANNGHLECVRALLAYGADHSPLSDTTQTPLDMAAQQGHHQIVETLQEAGARRGSDYYDPEALSETLSDGYRSYFDSDFGETQSLISSDGSAQYYNEDGFGDDNEIIGIQDGFEAAINRLDDRTNITPATKRRLFEFFFRDFSSVIHDLEELDDDSDSDSDELVVSEAVSQRWTEVVNEWKQRDSIFRLLNSQPDV</sequence>
<evidence type="ECO:0000313" key="6">
    <source>
        <dbReference type="EMBL" id="KAK2757747.1"/>
    </source>
</evidence>
<dbReference type="PANTHER" id="PTHR24166:SF48">
    <property type="entry name" value="PROTEIN VAPYRIN"/>
    <property type="match status" value="1"/>
</dbReference>
<dbReference type="PROSITE" id="PS50088">
    <property type="entry name" value="ANK_REPEAT"/>
    <property type="match status" value="4"/>
</dbReference>
<evidence type="ECO:0000256" key="2">
    <source>
        <dbReference type="ARBA" id="ARBA00023043"/>
    </source>
</evidence>
<evidence type="ECO:0000313" key="7">
    <source>
        <dbReference type="Proteomes" id="UP001281614"/>
    </source>
</evidence>
<dbReference type="InterPro" id="IPR050889">
    <property type="entry name" value="Dendritic_Spine_Reg/Scaffold"/>
</dbReference>
<dbReference type="SMART" id="SM00248">
    <property type="entry name" value="ANK"/>
    <property type="match status" value="7"/>
</dbReference>
<dbReference type="Pfam" id="PF12796">
    <property type="entry name" value="Ank_2"/>
    <property type="match status" value="2"/>
</dbReference>
<name>A0AAD9YCI8_COLKA</name>
<feature type="domain" description="GPI inositol-deacylase winged helix" evidence="5">
    <location>
        <begin position="168"/>
        <end position="247"/>
    </location>
</feature>
<feature type="repeat" description="ANK" evidence="3">
    <location>
        <begin position="591"/>
        <end position="623"/>
    </location>
</feature>
<gene>
    <name evidence="6" type="ORF">CKAH01_16994</name>
</gene>
<feature type="repeat" description="ANK" evidence="3">
    <location>
        <begin position="624"/>
        <end position="656"/>
    </location>
</feature>
<keyword evidence="2 3" id="KW-0040">ANK repeat</keyword>
<keyword evidence="7" id="KW-1185">Reference proteome</keyword>
<evidence type="ECO:0000256" key="1">
    <source>
        <dbReference type="ARBA" id="ARBA00022737"/>
    </source>
</evidence>
<feature type="repeat" description="ANK" evidence="3">
    <location>
        <begin position="724"/>
        <end position="756"/>
    </location>
</feature>
<organism evidence="6 7">
    <name type="scientific">Colletotrichum kahawae</name>
    <name type="common">Coffee berry disease fungus</name>
    <dbReference type="NCBI Taxonomy" id="34407"/>
    <lineage>
        <taxon>Eukaryota</taxon>
        <taxon>Fungi</taxon>
        <taxon>Dikarya</taxon>
        <taxon>Ascomycota</taxon>
        <taxon>Pezizomycotina</taxon>
        <taxon>Sordariomycetes</taxon>
        <taxon>Hypocreomycetidae</taxon>
        <taxon>Glomerellales</taxon>
        <taxon>Glomerellaceae</taxon>
        <taxon>Colletotrichum</taxon>
        <taxon>Colletotrichum gloeosporioides species complex</taxon>
    </lineage>
</organism>
<proteinExistence type="predicted"/>